<name>A0ACB8TLK1_9APHY</name>
<feature type="non-terminal residue" evidence="1">
    <location>
        <position position="153"/>
    </location>
</feature>
<dbReference type="Proteomes" id="UP001055072">
    <property type="component" value="Unassembled WGS sequence"/>
</dbReference>
<proteinExistence type="predicted"/>
<organism evidence="1 2">
    <name type="scientific">Irpex rosettiformis</name>
    <dbReference type="NCBI Taxonomy" id="378272"/>
    <lineage>
        <taxon>Eukaryota</taxon>
        <taxon>Fungi</taxon>
        <taxon>Dikarya</taxon>
        <taxon>Basidiomycota</taxon>
        <taxon>Agaricomycotina</taxon>
        <taxon>Agaricomycetes</taxon>
        <taxon>Polyporales</taxon>
        <taxon>Irpicaceae</taxon>
        <taxon>Irpex</taxon>
    </lineage>
</organism>
<reference evidence="1" key="1">
    <citation type="journal article" date="2021" name="Environ. Microbiol.">
        <title>Gene family expansions and transcriptome signatures uncover fungal adaptations to wood decay.</title>
        <authorList>
            <person name="Hage H."/>
            <person name="Miyauchi S."/>
            <person name="Viragh M."/>
            <person name="Drula E."/>
            <person name="Min B."/>
            <person name="Chaduli D."/>
            <person name="Navarro D."/>
            <person name="Favel A."/>
            <person name="Norest M."/>
            <person name="Lesage-Meessen L."/>
            <person name="Balint B."/>
            <person name="Merenyi Z."/>
            <person name="de Eugenio L."/>
            <person name="Morin E."/>
            <person name="Martinez A.T."/>
            <person name="Baldrian P."/>
            <person name="Stursova M."/>
            <person name="Martinez M.J."/>
            <person name="Novotny C."/>
            <person name="Magnuson J.K."/>
            <person name="Spatafora J.W."/>
            <person name="Maurice S."/>
            <person name="Pangilinan J."/>
            <person name="Andreopoulos W."/>
            <person name="LaButti K."/>
            <person name="Hundley H."/>
            <person name="Na H."/>
            <person name="Kuo A."/>
            <person name="Barry K."/>
            <person name="Lipzen A."/>
            <person name="Henrissat B."/>
            <person name="Riley R."/>
            <person name="Ahrendt S."/>
            <person name="Nagy L.G."/>
            <person name="Grigoriev I.V."/>
            <person name="Martin F."/>
            <person name="Rosso M.N."/>
        </authorList>
    </citation>
    <scope>NUCLEOTIDE SEQUENCE</scope>
    <source>
        <strain evidence="1">CBS 384.51</strain>
    </source>
</reference>
<protein>
    <submittedName>
        <fullName evidence="1">Uncharacterized protein</fullName>
    </submittedName>
</protein>
<accession>A0ACB8TLK1</accession>
<dbReference type="EMBL" id="MU275149">
    <property type="protein sequence ID" value="KAI0082893.1"/>
    <property type="molecule type" value="Genomic_DNA"/>
</dbReference>
<evidence type="ECO:0000313" key="1">
    <source>
        <dbReference type="EMBL" id="KAI0082893.1"/>
    </source>
</evidence>
<keyword evidence="2" id="KW-1185">Reference proteome</keyword>
<gene>
    <name evidence="1" type="ORF">BDY19DRAFT_1061190</name>
</gene>
<sequence length="153" mass="16468">MNLFKFGLLAIIAVEMPYPLMKRWASLPQLVVGATVAWPIPIAWMSVTGGQYDTITIVMLCVAFGGSTFILDTIYACQDRLDDIQVGAKSATITLGTHLRSALLIVAAIVLASFAVAGIINGQRLFYFLVVVGSVAMSLGLPLCVIDFNNKEQ</sequence>
<evidence type="ECO:0000313" key="2">
    <source>
        <dbReference type="Proteomes" id="UP001055072"/>
    </source>
</evidence>
<comment type="caution">
    <text evidence="1">The sequence shown here is derived from an EMBL/GenBank/DDBJ whole genome shotgun (WGS) entry which is preliminary data.</text>
</comment>